<dbReference type="HOGENOM" id="CLU_005679_2_4_9"/>
<dbReference type="KEGG" id="pste:PSTEL_18075"/>
<dbReference type="GO" id="GO:0016020">
    <property type="term" value="C:membrane"/>
    <property type="evidence" value="ECO:0007669"/>
    <property type="project" value="TreeGrafter"/>
</dbReference>
<dbReference type="PANTHER" id="PTHR23028:SF53">
    <property type="entry name" value="ACYL_TRANSF_3 DOMAIN-CONTAINING PROTEIN"/>
    <property type="match status" value="1"/>
</dbReference>
<feature type="transmembrane region" description="Helical" evidence="3">
    <location>
        <begin position="333"/>
        <end position="355"/>
    </location>
</feature>
<dbReference type="STRING" id="169760.PSTEL_18075"/>
<feature type="transmembrane region" description="Helical" evidence="3">
    <location>
        <begin position="238"/>
        <end position="260"/>
    </location>
</feature>
<evidence type="ECO:0000313" key="6">
    <source>
        <dbReference type="Proteomes" id="UP000029507"/>
    </source>
</evidence>
<feature type="transmembrane region" description="Helical" evidence="3">
    <location>
        <begin position="39"/>
        <end position="61"/>
    </location>
</feature>
<dbReference type="EMBL" id="CP009286">
    <property type="protein sequence ID" value="AIQ64732.1"/>
    <property type="molecule type" value="Genomic_DNA"/>
</dbReference>
<name>A0A089LUY1_9BACL</name>
<reference evidence="5 6" key="1">
    <citation type="submission" date="2014-08" db="EMBL/GenBank/DDBJ databases">
        <title>Comparative genomics of the Paenibacillus odorifer group.</title>
        <authorList>
            <person name="den Bakker H.C."/>
            <person name="Tsai Y.-C."/>
            <person name="Martin N."/>
            <person name="Korlach J."/>
            <person name="Wiedmann M."/>
        </authorList>
    </citation>
    <scope>NUCLEOTIDE SEQUENCE [LARGE SCALE GENOMIC DNA]</scope>
    <source>
        <strain evidence="5 6">DSM 14472</strain>
    </source>
</reference>
<keyword evidence="6" id="KW-1185">Reference proteome</keyword>
<evidence type="ECO:0000256" key="1">
    <source>
        <dbReference type="ARBA" id="ARBA00004370"/>
    </source>
</evidence>
<dbReference type="Proteomes" id="UP000029507">
    <property type="component" value="Chromosome"/>
</dbReference>
<protein>
    <recommendedName>
        <fullName evidence="4">Acyltransferase 3 domain-containing protein</fullName>
    </recommendedName>
</protein>
<evidence type="ECO:0000259" key="4">
    <source>
        <dbReference type="Pfam" id="PF01757"/>
    </source>
</evidence>
<keyword evidence="3" id="KW-0472">Membrane</keyword>
<dbReference type="GO" id="GO:0016747">
    <property type="term" value="F:acyltransferase activity, transferring groups other than amino-acyl groups"/>
    <property type="evidence" value="ECO:0007669"/>
    <property type="project" value="InterPro"/>
</dbReference>
<sequence>MDSLRGLAAATVLIHHFLFIFTGLWWLEMLNYTPLRIFKAGHEAVIFFFVLSGFVLSLPFYAQGAKVRISHFLIKRVCRIYIPYIAAVACALLTYLAFYREGSMPGYSSFFTDVWSFPLTPGLIGDHLLLLGSFKDYALDPVLWSLCIELRISLIFPFLMTFIIRFGWKTSLALGLLLSGLALLLNHLIRPANPLPISSNLYFTLHYMAFFIIGALLAKHKAGLIARIMRLSVSMKYVLLATGLMIYTYAGIADAVLKRLFKAEGIWLSLLSDWGIAAGVCVLISTSLASPKISGVLEIHSIHFLGNISYSLYLYHCIALFASVYAFHNVLPLWATLIIALAASILLSVLSYKYVEKPAIALGKRWTSRRAGRLTETKEAV</sequence>
<evidence type="ECO:0000256" key="3">
    <source>
        <dbReference type="SAM" id="Phobius"/>
    </source>
</evidence>
<proteinExistence type="inferred from homology"/>
<keyword evidence="3" id="KW-1133">Transmembrane helix</keyword>
<feature type="transmembrane region" description="Helical" evidence="3">
    <location>
        <begin position="266"/>
        <end position="289"/>
    </location>
</feature>
<dbReference type="InterPro" id="IPR050879">
    <property type="entry name" value="Acyltransferase_3"/>
</dbReference>
<accession>A0A089LUY1</accession>
<feature type="transmembrane region" description="Helical" evidence="3">
    <location>
        <begin position="7"/>
        <end position="27"/>
    </location>
</feature>
<comment type="subcellular location">
    <subcellularLocation>
        <location evidence="1">Membrane</location>
    </subcellularLocation>
</comment>
<feature type="transmembrane region" description="Helical" evidence="3">
    <location>
        <begin position="310"/>
        <end position="327"/>
    </location>
</feature>
<comment type="similarity">
    <text evidence="2">Belongs to the acyltransferase 3 family.</text>
</comment>
<feature type="transmembrane region" description="Helical" evidence="3">
    <location>
        <begin position="81"/>
        <end position="99"/>
    </location>
</feature>
<organism evidence="5 6">
    <name type="scientific">Paenibacillus stellifer</name>
    <dbReference type="NCBI Taxonomy" id="169760"/>
    <lineage>
        <taxon>Bacteria</taxon>
        <taxon>Bacillati</taxon>
        <taxon>Bacillota</taxon>
        <taxon>Bacilli</taxon>
        <taxon>Bacillales</taxon>
        <taxon>Paenibacillaceae</taxon>
        <taxon>Paenibacillus</taxon>
    </lineage>
</organism>
<gene>
    <name evidence="5" type="ORF">PSTEL_18075</name>
</gene>
<keyword evidence="3" id="KW-0812">Transmembrane</keyword>
<feature type="domain" description="Acyltransferase 3" evidence="4">
    <location>
        <begin position="1"/>
        <end position="352"/>
    </location>
</feature>
<evidence type="ECO:0000256" key="2">
    <source>
        <dbReference type="ARBA" id="ARBA00007400"/>
    </source>
</evidence>
<evidence type="ECO:0000313" key="5">
    <source>
        <dbReference type="EMBL" id="AIQ64732.1"/>
    </source>
</evidence>
<dbReference type="InterPro" id="IPR002656">
    <property type="entry name" value="Acyl_transf_3_dom"/>
</dbReference>
<feature type="transmembrane region" description="Helical" evidence="3">
    <location>
        <begin position="142"/>
        <end position="164"/>
    </location>
</feature>
<dbReference type="AlphaFoldDB" id="A0A089LUY1"/>
<dbReference type="Pfam" id="PF01757">
    <property type="entry name" value="Acyl_transf_3"/>
    <property type="match status" value="1"/>
</dbReference>
<feature type="transmembrane region" description="Helical" evidence="3">
    <location>
        <begin position="171"/>
        <end position="189"/>
    </location>
</feature>
<feature type="transmembrane region" description="Helical" evidence="3">
    <location>
        <begin position="201"/>
        <end position="218"/>
    </location>
</feature>
<dbReference type="PANTHER" id="PTHR23028">
    <property type="entry name" value="ACETYLTRANSFERASE"/>
    <property type="match status" value="1"/>
</dbReference>
<dbReference type="GO" id="GO:0009103">
    <property type="term" value="P:lipopolysaccharide biosynthetic process"/>
    <property type="evidence" value="ECO:0007669"/>
    <property type="project" value="TreeGrafter"/>
</dbReference>